<dbReference type="EnsemblFungi" id="EJT79292">
    <property type="protein sequence ID" value="EJT79292"/>
    <property type="gene ID" value="GGTG_04378"/>
</dbReference>
<dbReference type="RefSeq" id="XP_009220437.1">
    <property type="nucleotide sequence ID" value="XM_009222173.1"/>
</dbReference>
<reference evidence="2" key="2">
    <citation type="submission" date="2010-07" db="EMBL/GenBank/DDBJ databases">
        <authorList>
            <consortium name="The Broad Institute Genome Sequencing Platform"/>
            <consortium name="Broad Institute Genome Sequencing Center for Infectious Disease"/>
            <person name="Ma L.-J."/>
            <person name="Dead R."/>
            <person name="Young S."/>
            <person name="Zeng Q."/>
            <person name="Koehrsen M."/>
            <person name="Alvarado L."/>
            <person name="Berlin A."/>
            <person name="Chapman S.B."/>
            <person name="Chen Z."/>
            <person name="Freedman E."/>
            <person name="Gellesch M."/>
            <person name="Goldberg J."/>
            <person name="Griggs A."/>
            <person name="Gujja S."/>
            <person name="Heilman E.R."/>
            <person name="Heiman D."/>
            <person name="Hepburn T."/>
            <person name="Howarth C."/>
            <person name="Jen D."/>
            <person name="Larson L."/>
            <person name="Mehta T."/>
            <person name="Neiman D."/>
            <person name="Pearson M."/>
            <person name="Roberts A."/>
            <person name="Saif S."/>
            <person name="Shea T."/>
            <person name="Shenoy N."/>
            <person name="Sisk P."/>
            <person name="Stolte C."/>
            <person name="Sykes S."/>
            <person name="Walk T."/>
            <person name="White J."/>
            <person name="Yandava C."/>
            <person name="Haas B."/>
            <person name="Nusbaum C."/>
            <person name="Birren B."/>
        </authorList>
    </citation>
    <scope>NUCLEOTIDE SEQUENCE</scope>
    <source>
        <strain evidence="2">R3-111a-1</strain>
    </source>
</reference>
<evidence type="ECO:0000313" key="4">
    <source>
        <dbReference type="Proteomes" id="UP000006039"/>
    </source>
</evidence>
<dbReference type="EMBL" id="GL385396">
    <property type="protein sequence ID" value="EJT79292.1"/>
    <property type="molecule type" value="Genomic_DNA"/>
</dbReference>
<organism evidence="2">
    <name type="scientific">Gaeumannomyces tritici (strain R3-111a-1)</name>
    <name type="common">Wheat and barley take-all root rot fungus</name>
    <name type="synonym">Gaeumannomyces graminis var. tritici</name>
    <dbReference type="NCBI Taxonomy" id="644352"/>
    <lineage>
        <taxon>Eukaryota</taxon>
        <taxon>Fungi</taxon>
        <taxon>Dikarya</taxon>
        <taxon>Ascomycota</taxon>
        <taxon>Pezizomycotina</taxon>
        <taxon>Sordariomycetes</taxon>
        <taxon>Sordariomycetidae</taxon>
        <taxon>Magnaporthales</taxon>
        <taxon>Magnaporthaceae</taxon>
        <taxon>Gaeumannomyces</taxon>
    </lineage>
</organism>
<reference evidence="3" key="4">
    <citation type="journal article" date="2015" name="G3 (Bethesda)">
        <title>Genome sequences of three phytopathogenic species of the Magnaporthaceae family of fungi.</title>
        <authorList>
            <person name="Okagaki L.H."/>
            <person name="Nunes C.C."/>
            <person name="Sailsbery J."/>
            <person name="Clay B."/>
            <person name="Brown D."/>
            <person name="John T."/>
            <person name="Oh Y."/>
            <person name="Young N."/>
            <person name="Fitzgerald M."/>
            <person name="Haas B.J."/>
            <person name="Zeng Q."/>
            <person name="Young S."/>
            <person name="Adiconis X."/>
            <person name="Fan L."/>
            <person name="Levin J.Z."/>
            <person name="Mitchell T.K."/>
            <person name="Okubara P.A."/>
            <person name="Farman M.L."/>
            <person name="Kohn L.M."/>
            <person name="Birren B."/>
            <person name="Ma L.-J."/>
            <person name="Dean R.A."/>
        </authorList>
    </citation>
    <scope>NUCLEOTIDE SEQUENCE</scope>
    <source>
        <strain evidence="3">R3-111a-1</strain>
    </source>
</reference>
<evidence type="ECO:0000313" key="2">
    <source>
        <dbReference type="EMBL" id="EJT79292.1"/>
    </source>
</evidence>
<dbReference type="Proteomes" id="UP000006039">
    <property type="component" value="Unassembled WGS sequence"/>
</dbReference>
<dbReference type="VEuPathDB" id="FungiDB:GGTG_04378"/>
<evidence type="ECO:0000256" key="1">
    <source>
        <dbReference type="SAM" id="MobiDB-lite"/>
    </source>
</evidence>
<proteinExistence type="predicted"/>
<name>J3NSX9_GAET3</name>
<reference evidence="4" key="1">
    <citation type="submission" date="2010-07" db="EMBL/GenBank/DDBJ databases">
        <title>The genome sequence of Gaeumannomyces graminis var. tritici strain R3-111a-1.</title>
        <authorList>
            <consortium name="The Broad Institute Genome Sequencing Platform"/>
            <person name="Ma L.-J."/>
            <person name="Dead R."/>
            <person name="Young S."/>
            <person name="Zeng Q."/>
            <person name="Koehrsen M."/>
            <person name="Alvarado L."/>
            <person name="Berlin A."/>
            <person name="Chapman S.B."/>
            <person name="Chen Z."/>
            <person name="Freedman E."/>
            <person name="Gellesch M."/>
            <person name="Goldberg J."/>
            <person name="Griggs A."/>
            <person name="Gujja S."/>
            <person name="Heilman E.R."/>
            <person name="Heiman D."/>
            <person name="Hepburn T."/>
            <person name="Howarth C."/>
            <person name="Jen D."/>
            <person name="Larson L."/>
            <person name="Mehta T."/>
            <person name="Neiman D."/>
            <person name="Pearson M."/>
            <person name="Roberts A."/>
            <person name="Saif S."/>
            <person name="Shea T."/>
            <person name="Shenoy N."/>
            <person name="Sisk P."/>
            <person name="Stolte C."/>
            <person name="Sykes S."/>
            <person name="Walk T."/>
            <person name="White J."/>
            <person name="Yandava C."/>
            <person name="Haas B."/>
            <person name="Nusbaum C."/>
            <person name="Birren B."/>
        </authorList>
    </citation>
    <scope>NUCLEOTIDE SEQUENCE [LARGE SCALE GENOMIC DNA]</scope>
    <source>
        <strain evidence="4">R3-111a-1</strain>
    </source>
</reference>
<dbReference type="AlphaFoldDB" id="J3NSX9"/>
<reference evidence="3" key="5">
    <citation type="submission" date="2018-04" db="UniProtKB">
        <authorList>
            <consortium name="EnsemblFungi"/>
        </authorList>
    </citation>
    <scope>IDENTIFICATION</scope>
    <source>
        <strain evidence="3">R3-111a-1</strain>
    </source>
</reference>
<feature type="region of interest" description="Disordered" evidence="1">
    <location>
        <begin position="120"/>
        <end position="143"/>
    </location>
</feature>
<protein>
    <submittedName>
        <fullName evidence="2 3">Uncharacterized protein</fullName>
    </submittedName>
</protein>
<gene>
    <name evidence="3" type="primary">20344836</name>
    <name evidence="2" type="ORF">GGTG_04378</name>
</gene>
<sequence>MYTPDYRGVAARLLRVGPGDTSGEYRHRARQGRGRDSPHISAFYLYPTPTGPVPVAPLPFLPPLGDANLRPVPAVSVAGVFPRARALSNPGLGAAGSHPPRPHLHARPKPLARHICKPRVMQRGKSPQPTRGGRKRGWVGTGWQPRMSADDGWWAAVVIGPHSVAGAGPGT</sequence>
<accession>J3NSX9</accession>
<evidence type="ECO:0000313" key="3">
    <source>
        <dbReference type="EnsemblFungi" id="EJT79292"/>
    </source>
</evidence>
<reference evidence="2" key="3">
    <citation type="submission" date="2010-09" db="EMBL/GenBank/DDBJ databases">
        <title>Annotation of Gaeumannomyces graminis var. tritici R3-111a-1.</title>
        <authorList>
            <consortium name="The Broad Institute Genome Sequencing Platform"/>
            <person name="Ma L.-J."/>
            <person name="Dead R."/>
            <person name="Young S.K."/>
            <person name="Zeng Q."/>
            <person name="Gargeya S."/>
            <person name="Fitzgerald M."/>
            <person name="Haas B."/>
            <person name="Abouelleil A."/>
            <person name="Alvarado L."/>
            <person name="Arachchi H.M."/>
            <person name="Berlin A."/>
            <person name="Brown A."/>
            <person name="Chapman S.B."/>
            <person name="Chen Z."/>
            <person name="Dunbar C."/>
            <person name="Freedman E."/>
            <person name="Gearin G."/>
            <person name="Gellesch M."/>
            <person name="Goldberg J."/>
            <person name="Griggs A."/>
            <person name="Gujja S."/>
            <person name="Heiman D."/>
            <person name="Howarth C."/>
            <person name="Larson L."/>
            <person name="Lui A."/>
            <person name="MacDonald P.J.P."/>
            <person name="Mehta T."/>
            <person name="Montmayeur A."/>
            <person name="Murphy C."/>
            <person name="Neiman D."/>
            <person name="Pearson M."/>
            <person name="Priest M."/>
            <person name="Roberts A."/>
            <person name="Saif S."/>
            <person name="Shea T."/>
            <person name="Shenoy N."/>
            <person name="Sisk P."/>
            <person name="Stolte C."/>
            <person name="Sykes S."/>
            <person name="Yandava C."/>
            <person name="Wortman J."/>
            <person name="Nusbaum C."/>
            <person name="Birren B."/>
        </authorList>
    </citation>
    <scope>NUCLEOTIDE SEQUENCE</scope>
    <source>
        <strain evidence="2">R3-111a-1</strain>
    </source>
</reference>
<keyword evidence="4" id="KW-1185">Reference proteome</keyword>
<dbReference type="GeneID" id="20344836"/>
<dbReference type="HOGENOM" id="CLU_1562957_0_0_1"/>